<evidence type="ECO:0000256" key="1">
    <source>
        <dbReference type="ARBA" id="ARBA00004555"/>
    </source>
</evidence>
<dbReference type="AlphaFoldDB" id="B9RQ49"/>
<protein>
    <submittedName>
        <fullName evidence="6">Uncharacterized protein</fullName>
    </submittedName>
</protein>
<organism evidence="6 7">
    <name type="scientific">Ricinus communis</name>
    <name type="common">Castor bean</name>
    <dbReference type="NCBI Taxonomy" id="3988"/>
    <lineage>
        <taxon>Eukaryota</taxon>
        <taxon>Viridiplantae</taxon>
        <taxon>Streptophyta</taxon>
        <taxon>Embryophyta</taxon>
        <taxon>Tracheophyta</taxon>
        <taxon>Spermatophyta</taxon>
        <taxon>Magnoliopsida</taxon>
        <taxon>eudicotyledons</taxon>
        <taxon>Gunneridae</taxon>
        <taxon>Pentapetalae</taxon>
        <taxon>rosids</taxon>
        <taxon>fabids</taxon>
        <taxon>Malpighiales</taxon>
        <taxon>Euphorbiaceae</taxon>
        <taxon>Acalyphoideae</taxon>
        <taxon>Acalypheae</taxon>
        <taxon>Ricinus</taxon>
    </lineage>
</organism>
<dbReference type="STRING" id="3988.B9RQ49"/>
<dbReference type="InParanoid" id="B9RQ49"/>
<dbReference type="Proteomes" id="UP000008311">
    <property type="component" value="Unassembled WGS sequence"/>
</dbReference>
<dbReference type="Pfam" id="PF03214">
    <property type="entry name" value="RGP"/>
    <property type="match status" value="1"/>
</dbReference>
<gene>
    <name evidence="6" type="ORF">RCOM_0954990</name>
</gene>
<keyword evidence="3" id="KW-0333">Golgi apparatus</keyword>
<evidence type="ECO:0000256" key="2">
    <source>
        <dbReference type="ARBA" id="ARBA00008986"/>
    </source>
</evidence>
<keyword evidence="4" id="KW-0961">Cell wall biogenesis/degradation</keyword>
<evidence type="ECO:0000313" key="7">
    <source>
        <dbReference type="Proteomes" id="UP000008311"/>
    </source>
</evidence>
<dbReference type="GO" id="GO:0005794">
    <property type="term" value="C:Golgi apparatus"/>
    <property type="evidence" value="ECO:0007669"/>
    <property type="project" value="UniProtKB-SubCell"/>
</dbReference>
<evidence type="ECO:0000313" key="6">
    <source>
        <dbReference type="EMBL" id="EEF46537.1"/>
    </source>
</evidence>
<dbReference type="EMBL" id="EQ973800">
    <property type="protein sequence ID" value="EEF46537.1"/>
    <property type="molecule type" value="Genomic_DNA"/>
</dbReference>
<evidence type="ECO:0000256" key="5">
    <source>
        <dbReference type="SAM" id="SignalP"/>
    </source>
</evidence>
<comment type="subcellular location">
    <subcellularLocation>
        <location evidence="1">Golgi apparatus</location>
    </subcellularLocation>
</comment>
<keyword evidence="7" id="KW-1185">Reference proteome</keyword>
<proteinExistence type="inferred from homology"/>
<dbReference type="InterPro" id="IPR037595">
    <property type="entry name" value="RGP_fam"/>
</dbReference>
<keyword evidence="5" id="KW-0732">Signal</keyword>
<accession>B9RQ49</accession>
<comment type="similarity">
    <text evidence="2">Belongs to the RGP family.</text>
</comment>
<evidence type="ECO:0000256" key="4">
    <source>
        <dbReference type="ARBA" id="ARBA00023316"/>
    </source>
</evidence>
<feature type="chain" id="PRO_5012022666" evidence="5">
    <location>
        <begin position="16"/>
        <end position="54"/>
    </location>
</feature>
<reference evidence="7" key="1">
    <citation type="journal article" date="2010" name="Nat. Biotechnol.">
        <title>Draft genome sequence of the oilseed species Ricinus communis.</title>
        <authorList>
            <person name="Chan A.P."/>
            <person name="Crabtree J."/>
            <person name="Zhao Q."/>
            <person name="Lorenzi H."/>
            <person name="Orvis J."/>
            <person name="Puiu D."/>
            <person name="Melake-Berhan A."/>
            <person name="Jones K.M."/>
            <person name="Redman J."/>
            <person name="Chen G."/>
            <person name="Cahoon E.B."/>
            <person name="Gedil M."/>
            <person name="Stanke M."/>
            <person name="Haas B.J."/>
            <person name="Wortman J.R."/>
            <person name="Fraser-Liggett C.M."/>
            <person name="Ravel J."/>
            <person name="Rabinowicz P.D."/>
        </authorList>
    </citation>
    <scope>NUCLEOTIDE SEQUENCE [LARGE SCALE GENOMIC DNA]</scope>
    <source>
        <strain evidence="7">cv. Hale</strain>
    </source>
</reference>
<sequence length="54" mass="6462">MIWLLAGILVYEAIARLINETVTPTLRNLDFLDMWRPFFEPYHLIIVQDEIMLI</sequence>
<dbReference type="GO" id="GO:0071555">
    <property type="term" value="P:cell wall organization"/>
    <property type="evidence" value="ECO:0007669"/>
    <property type="project" value="UniProtKB-KW"/>
</dbReference>
<feature type="signal peptide" evidence="5">
    <location>
        <begin position="1"/>
        <end position="15"/>
    </location>
</feature>
<name>B9RQ49_RICCO</name>
<evidence type="ECO:0000256" key="3">
    <source>
        <dbReference type="ARBA" id="ARBA00023034"/>
    </source>
</evidence>